<feature type="binding site" description="type 2 copper site" evidence="10">
    <location>
        <position position="173"/>
    </location>
    <ligand>
        <name>Cu cation</name>
        <dbReference type="ChEBI" id="CHEBI:23378"/>
        <label>2</label>
    </ligand>
</feature>
<comment type="cofactor">
    <cofactor evidence="10">
        <name>Cu(2+)</name>
        <dbReference type="ChEBI" id="CHEBI:29036"/>
    </cofactor>
</comment>
<feature type="binding site" description="type 1 copper site" evidence="10">
    <location>
        <position position="185"/>
    </location>
    <ligand>
        <name>Cu cation</name>
        <dbReference type="ChEBI" id="CHEBI:23378"/>
        <label>1</label>
    </ligand>
</feature>
<dbReference type="Gene3D" id="2.60.40.420">
    <property type="entry name" value="Cupredoxins - blue copper proteins"/>
    <property type="match status" value="2"/>
</dbReference>
<evidence type="ECO:0000256" key="10">
    <source>
        <dbReference type="PIRSR" id="PIRSR601287-1"/>
    </source>
</evidence>
<dbReference type="InterPro" id="IPR001287">
    <property type="entry name" value="NO2-reductase_Cu"/>
</dbReference>
<proteinExistence type="predicted"/>
<protein>
    <recommendedName>
        <fullName evidence="4">Copper-containing nitrite reductase</fullName>
        <ecNumber evidence="3">1.7.2.1</ecNumber>
    </recommendedName>
</protein>
<keyword evidence="7 12" id="KW-0560">Oxidoreductase</keyword>
<dbReference type="AlphaFoldDB" id="A0A075H9E6"/>
<evidence type="ECO:0000256" key="8">
    <source>
        <dbReference type="ARBA" id="ARBA00023008"/>
    </source>
</evidence>
<evidence type="ECO:0000256" key="3">
    <source>
        <dbReference type="ARBA" id="ARBA00011882"/>
    </source>
</evidence>
<sequence length="491" mass="52298">MITMNKRMNLMFTIAAIAVMGGALFGSSFTSQMTGAALGADSSALQKIHAMGGLELVMPAAFAEAGNCDSDEYADRTVVEFPLTGVSIELPQLGGSTFSAMTFSEQIPGPTLRVTQGDVVKMTLTVPEGEATPHGNDMHASQVTAVPTFGAVQPGTEKTYCYIAEVPGVYKYHCSGVNVAAMDQHVLQGMYGIAIVDPIDGYSKLMVEKTAVNANGDVTRDRQFYSGDALEWQLQYQQMYLTDAGTYDATAMFAHQTTWTAVNGQPFGYVPNDIHNLLNQMDGANIFVAQPWNSMDLHQYQSQLLFTPTGVHNRIFVENQGNEPVFFHIVGEILDRVTQGNRVQSGGTETWLLGGSQNMIVDVVYDEPGIYVAVNHDYAAIYTGAATIFVAGVPLPAINETATAISTEKYDVIGGAVGAGSYAGALGNPYDAIPPYGEQSIMHPAKNVHCMCSDSVAAAQAAEGAIELWVAIPAILAEAERVAAEAAAAEE</sequence>
<evidence type="ECO:0000313" key="12">
    <source>
        <dbReference type="EMBL" id="AIF12594.1"/>
    </source>
</evidence>
<dbReference type="SUPFAM" id="SSF49503">
    <property type="entry name" value="Cupredoxins"/>
    <property type="match status" value="2"/>
</dbReference>
<evidence type="ECO:0000256" key="7">
    <source>
        <dbReference type="ARBA" id="ARBA00023002"/>
    </source>
</evidence>
<dbReference type="Pfam" id="PF07732">
    <property type="entry name" value="Cu-oxidase_3"/>
    <property type="match status" value="1"/>
</dbReference>
<comment type="cofactor">
    <cofactor evidence="1 10">
        <name>Cu(+)</name>
        <dbReference type="ChEBI" id="CHEBI:49552"/>
    </cofactor>
</comment>
<dbReference type="InterPro" id="IPR008972">
    <property type="entry name" value="Cupredoxin"/>
</dbReference>
<dbReference type="EC" id="1.7.2.1" evidence="3"/>
<feature type="binding site" description="type 1 copper site" evidence="10">
    <location>
        <position position="139"/>
    </location>
    <ligand>
        <name>Cu cation</name>
        <dbReference type="ChEBI" id="CHEBI:23378"/>
        <label>1</label>
    </ligand>
</feature>
<keyword evidence="6" id="KW-0677">Repeat</keyword>
<evidence type="ECO:0000256" key="9">
    <source>
        <dbReference type="ARBA" id="ARBA00049340"/>
    </source>
</evidence>
<comment type="catalytic activity">
    <reaction evidence="9">
        <text>nitric oxide + Fe(III)-[cytochrome c] + H2O = Fe(II)-[cytochrome c] + nitrite + 2 H(+)</text>
        <dbReference type="Rhea" id="RHEA:15233"/>
        <dbReference type="Rhea" id="RHEA-COMP:10350"/>
        <dbReference type="Rhea" id="RHEA-COMP:14399"/>
        <dbReference type="ChEBI" id="CHEBI:15377"/>
        <dbReference type="ChEBI" id="CHEBI:15378"/>
        <dbReference type="ChEBI" id="CHEBI:16301"/>
        <dbReference type="ChEBI" id="CHEBI:16480"/>
        <dbReference type="ChEBI" id="CHEBI:29033"/>
        <dbReference type="ChEBI" id="CHEBI:29034"/>
        <dbReference type="EC" id="1.7.2.1"/>
    </reaction>
</comment>
<feature type="binding site" description="type 1 copper site" evidence="10">
    <location>
        <position position="376"/>
    </location>
    <ligand>
        <name>Cu cation</name>
        <dbReference type="ChEBI" id="CHEBI:23378"/>
        <label>1</label>
    </ligand>
</feature>
<evidence type="ECO:0000259" key="11">
    <source>
        <dbReference type="Pfam" id="PF07732"/>
    </source>
</evidence>
<dbReference type="GO" id="GO:0050421">
    <property type="term" value="F:nitrite reductase (NO-forming) activity"/>
    <property type="evidence" value="ECO:0007669"/>
    <property type="project" value="UniProtKB-EC"/>
</dbReference>
<accession>A0A075H9E6</accession>
<evidence type="ECO:0000256" key="6">
    <source>
        <dbReference type="ARBA" id="ARBA00022737"/>
    </source>
</evidence>
<name>A0A075H9E6_9ARCH</name>
<dbReference type="GO" id="GO:0005507">
    <property type="term" value="F:copper ion binding"/>
    <property type="evidence" value="ECO:0007669"/>
    <property type="project" value="InterPro"/>
</dbReference>
<dbReference type="InterPro" id="IPR011707">
    <property type="entry name" value="Cu-oxidase-like_N"/>
</dbReference>
<feature type="domain" description="Plastocyanin-like" evidence="11">
    <location>
        <begin position="94"/>
        <end position="198"/>
    </location>
</feature>
<dbReference type="PRINTS" id="PR00695">
    <property type="entry name" value="CUNO2RDTASE"/>
</dbReference>
<evidence type="ECO:0000256" key="5">
    <source>
        <dbReference type="ARBA" id="ARBA00022723"/>
    </source>
</evidence>
<feature type="binding site" description="type 1 copper site" evidence="10">
    <location>
        <position position="174"/>
    </location>
    <ligand>
        <name>Cu cation</name>
        <dbReference type="ChEBI" id="CHEBI:23378"/>
        <label>1</label>
    </ligand>
</feature>
<keyword evidence="5 10" id="KW-0479">Metal-binding</keyword>
<evidence type="ECO:0000256" key="4">
    <source>
        <dbReference type="ARBA" id="ARBA00017290"/>
    </source>
</evidence>
<comment type="subunit">
    <text evidence="2">Homotrimer.</text>
</comment>
<reference evidence="12" key="1">
    <citation type="journal article" date="2014" name="Genome Biol. Evol.">
        <title>Pangenome evidence for extensive interdomain horizontal transfer affecting lineage core and shell genes in uncultured planktonic thaumarchaeota and euryarchaeota.</title>
        <authorList>
            <person name="Deschamps P."/>
            <person name="Zivanovic Y."/>
            <person name="Moreira D."/>
            <person name="Rodriguez-Valera F."/>
            <person name="Lopez-Garcia P."/>
        </authorList>
    </citation>
    <scope>NUCLEOTIDE SEQUENCE</scope>
</reference>
<organism evidence="12">
    <name type="scientific">uncultured marine thaumarchaeote KM3_56_D04</name>
    <dbReference type="NCBI Taxonomy" id="1456203"/>
    <lineage>
        <taxon>Archaea</taxon>
        <taxon>Nitrososphaerota</taxon>
        <taxon>environmental samples</taxon>
    </lineage>
</organism>
<evidence type="ECO:0000256" key="1">
    <source>
        <dbReference type="ARBA" id="ARBA00001960"/>
    </source>
</evidence>
<keyword evidence="8 10" id="KW-0186">Copper</keyword>
<evidence type="ECO:0000256" key="2">
    <source>
        <dbReference type="ARBA" id="ARBA00011233"/>
    </source>
</evidence>
<feature type="binding site" description="type 1 copper site" evidence="10">
    <location>
        <position position="134"/>
    </location>
    <ligand>
        <name>Cu cation</name>
        <dbReference type="ChEBI" id="CHEBI:23378"/>
        <label>1</label>
    </ligand>
</feature>
<feature type="binding site" description="type 1 copper site" evidence="10">
    <location>
        <position position="190"/>
    </location>
    <ligand>
        <name>Cu cation</name>
        <dbReference type="ChEBI" id="CHEBI:23378"/>
        <label>1</label>
    </ligand>
</feature>
<dbReference type="EMBL" id="KF900949">
    <property type="protein sequence ID" value="AIF12594.1"/>
    <property type="molecule type" value="Genomic_DNA"/>
</dbReference>